<evidence type="ECO:0000256" key="1">
    <source>
        <dbReference type="SAM" id="MobiDB-lite"/>
    </source>
</evidence>
<reference evidence="3" key="1">
    <citation type="submission" date="2022-06" db="EMBL/GenBank/DDBJ databases">
        <authorList>
            <person name="Berger JAMES D."/>
            <person name="Berger JAMES D."/>
        </authorList>
    </citation>
    <scope>NUCLEOTIDE SEQUENCE [LARGE SCALE GENOMIC DNA]</scope>
</reference>
<keyword evidence="3" id="KW-1185">Reference proteome</keyword>
<evidence type="ECO:0000313" key="4">
    <source>
        <dbReference type="WBParaSite" id="TREG1_12000.1"/>
    </source>
</evidence>
<dbReference type="Pfam" id="PF11979">
    <property type="entry name" value="SARA_C"/>
    <property type="match status" value="2"/>
</dbReference>
<evidence type="ECO:0000259" key="2">
    <source>
        <dbReference type="SMART" id="SM01421"/>
    </source>
</evidence>
<protein>
    <recommendedName>
        <fullName evidence="2">Smad anchor for receptor activation-like C-terminal domain-containing protein</fullName>
    </recommendedName>
</protein>
<accession>A0AA85IY71</accession>
<dbReference type="AlphaFoldDB" id="A0AA85IY71"/>
<feature type="compositionally biased region" description="Basic and acidic residues" evidence="1">
    <location>
        <begin position="20"/>
        <end position="33"/>
    </location>
</feature>
<feature type="region of interest" description="Disordered" evidence="1">
    <location>
        <begin position="1"/>
        <end position="40"/>
    </location>
</feature>
<evidence type="ECO:0000313" key="3">
    <source>
        <dbReference type="Proteomes" id="UP000050795"/>
    </source>
</evidence>
<dbReference type="PANTHER" id="PTHR46319">
    <property type="entry name" value="ZINC FINGER FYVE DOMAIN-CONTAINING PROTEIN"/>
    <property type="match status" value="1"/>
</dbReference>
<sequence>MSKGNTPSEDVGFSRVPGLHKFEKDSKRHVETPKKHRPNTLNFTSLILGGRGNSLNQRHTKYSSVSPACNYLQSSDVCPPPVTPVTLSTCATKRPSFLPIPSQGSSSSNFHPDVHQHSGPFFSGQSKRITPTVKYTSLLSVKSGRLIRPNMVGSLNLKNDWCFQVCHSFVRHRRLSHCYRANTRKFIKWSPSNIQLCSFPCFNKRRIIHKRFFIPKYSICWDHQENIFNQCSCIPVYHGLRVHQTLSSLSLVHRCHLYSRCKNTRCTCAKVWNRPIHLCVKDSGQINKSVANRNFGEAIGSPVFDSHKLHDVHDVLIKSSRKLSGTIDCETEKSISPTTIQNTTNGFTIPIDISNANRGYQLRIDPLLTRTCVNEDYPSSEQLQLLAKSTQSETISNEEEIWPPLVVSIHPELVLQYNPPVGLLVSLLENKSACDKDASQSHIDFAHDISHPVDSDVPMVPVTKSECPTQLNSIPPGITLALTRNLHIHVHPTDLKCCLKLSAWCFASRGFYQYGQEEIVILLRRRPNERLPPLDIFYQYWLIYQALLSRAEKEIKSDVSFELFSSATYNKPFGSAPFRSHDCFFEKLYFANGRCSNSTETTSFNVNNNGRPFSKISSNIDDCNNNPYGFVFFHPTHQCLLGLHIPDPPFLIALLVHIQEAPWAYRLPSRILLNLGKVSHYYPTTLLSDRDREILFNCKVDGASFLQLFTNITPFIYPDFMTTLPKQKPVLMPELLLHINGFFAHLNMIKDDRSSGDTKSSNITEEVILELLVPLSSRAVLMRFLDTVLMESMTFALSADCNPLSDSHLVCSQSQKNYTMSMKSHTDLDSSNDNANEKTASSLNYFIDSDCSKSFDTGAISIENTKPKVTGVSFVAFSGRASCCSAVIVEDGVYITLTDSKYRQLINGLKTGSDLSIEIQSDNQSTVMEHICSDHTGNIDSSVTRDQNVASSIHIKWFKVFDSFLSSASFSGSVTSPNYPSSVSVSDLQPINTFLVPLHYQLYHWMYLDENNLSNGVDRFSSLSTVGSPHLRLAWIRFHIFNVPEIEIICARLQKPLTIGHLADEVAQCVTKAIEPYLIHLRSDGRTQITLHIELQSPDQVGYRMSASCHEAYTLQNQLRPNDDSKNFSYQSKGHSDEMYADALDDFLLPVLSSWINRLKISNPDKVNRLHSPVSPDDSRHGEEIIQMEFDLCILD</sequence>
<dbReference type="Gene3D" id="3.30.500.40">
    <property type="match status" value="1"/>
</dbReference>
<dbReference type="PANTHER" id="PTHR46319:SF3">
    <property type="entry name" value="ZINC FINGER FYVE DOMAIN-CONTAINING PROTEIN"/>
    <property type="match status" value="1"/>
</dbReference>
<dbReference type="SMART" id="SM01421">
    <property type="entry name" value="DUF3480"/>
    <property type="match status" value="1"/>
</dbReference>
<feature type="domain" description="Smad anchor for receptor activation-like C-terminal" evidence="2">
    <location>
        <begin position="645"/>
        <end position="1152"/>
    </location>
</feature>
<proteinExistence type="predicted"/>
<dbReference type="Gene3D" id="3.30.1360.220">
    <property type="entry name" value="Domain of unknown function (DUF3480), N-terminal subdomain"/>
    <property type="match status" value="1"/>
</dbReference>
<dbReference type="GO" id="GO:0016197">
    <property type="term" value="P:endosomal transport"/>
    <property type="evidence" value="ECO:0007669"/>
    <property type="project" value="TreeGrafter"/>
</dbReference>
<name>A0AA85IY71_TRIRE</name>
<dbReference type="WBParaSite" id="TREG1_12000.1">
    <property type="protein sequence ID" value="TREG1_12000.1"/>
    <property type="gene ID" value="TREG1_12000"/>
</dbReference>
<dbReference type="InterPro" id="IPR022557">
    <property type="entry name" value="SARA-like_C"/>
</dbReference>
<dbReference type="GO" id="GO:0031901">
    <property type="term" value="C:early endosome membrane"/>
    <property type="evidence" value="ECO:0007669"/>
    <property type="project" value="TreeGrafter"/>
</dbReference>
<reference evidence="4" key="2">
    <citation type="submission" date="2023-11" db="UniProtKB">
        <authorList>
            <consortium name="WormBaseParasite"/>
        </authorList>
    </citation>
    <scope>IDENTIFICATION</scope>
</reference>
<organism evidence="3 4">
    <name type="scientific">Trichobilharzia regenti</name>
    <name type="common">Nasal bird schistosome</name>
    <dbReference type="NCBI Taxonomy" id="157069"/>
    <lineage>
        <taxon>Eukaryota</taxon>
        <taxon>Metazoa</taxon>
        <taxon>Spiralia</taxon>
        <taxon>Lophotrochozoa</taxon>
        <taxon>Platyhelminthes</taxon>
        <taxon>Trematoda</taxon>
        <taxon>Digenea</taxon>
        <taxon>Strigeidida</taxon>
        <taxon>Schistosomatoidea</taxon>
        <taxon>Schistosomatidae</taxon>
        <taxon>Trichobilharzia</taxon>
    </lineage>
</organism>
<dbReference type="Proteomes" id="UP000050795">
    <property type="component" value="Unassembled WGS sequence"/>
</dbReference>